<dbReference type="Proteomes" id="UP000289340">
    <property type="component" value="Chromosome 4"/>
</dbReference>
<accession>A0A445L427</accession>
<dbReference type="InterPro" id="IPR003657">
    <property type="entry name" value="WRKY_dom"/>
</dbReference>
<organism evidence="8 9">
    <name type="scientific">Glycine soja</name>
    <name type="common">Wild soybean</name>
    <dbReference type="NCBI Taxonomy" id="3848"/>
    <lineage>
        <taxon>Eukaryota</taxon>
        <taxon>Viridiplantae</taxon>
        <taxon>Streptophyta</taxon>
        <taxon>Embryophyta</taxon>
        <taxon>Tracheophyta</taxon>
        <taxon>Spermatophyta</taxon>
        <taxon>Magnoliopsida</taxon>
        <taxon>eudicotyledons</taxon>
        <taxon>Gunneridae</taxon>
        <taxon>Pentapetalae</taxon>
        <taxon>rosids</taxon>
        <taxon>fabids</taxon>
        <taxon>Fabales</taxon>
        <taxon>Fabaceae</taxon>
        <taxon>Papilionoideae</taxon>
        <taxon>50 kb inversion clade</taxon>
        <taxon>NPAAA clade</taxon>
        <taxon>indigoferoid/millettioid clade</taxon>
        <taxon>Phaseoleae</taxon>
        <taxon>Glycine</taxon>
        <taxon>Glycine subgen. Soja</taxon>
    </lineage>
</organism>
<evidence type="ECO:0000256" key="1">
    <source>
        <dbReference type="ARBA" id="ARBA00004123"/>
    </source>
</evidence>
<feature type="domain" description="WRKY" evidence="7">
    <location>
        <begin position="172"/>
        <end position="234"/>
    </location>
</feature>
<evidence type="ECO:0000259" key="7">
    <source>
        <dbReference type="PROSITE" id="PS50811"/>
    </source>
</evidence>
<gene>
    <name evidence="8" type="ORF">D0Y65_010501</name>
</gene>
<evidence type="ECO:0000256" key="6">
    <source>
        <dbReference type="SAM" id="MobiDB-lite"/>
    </source>
</evidence>
<dbReference type="PROSITE" id="PS50811">
    <property type="entry name" value="WRKY"/>
    <property type="match status" value="1"/>
</dbReference>
<comment type="caution">
    <text evidence="8">The sequence shown here is derived from an EMBL/GenBank/DDBJ whole genome shotgun (WGS) entry which is preliminary data.</text>
</comment>
<dbReference type="SUPFAM" id="SSF118290">
    <property type="entry name" value="WRKY DNA-binding domain"/>
    <property type="match status" value="1"/>
</dbReference>
<dbReference type="Gene3D" id="2.20.25.80">
    <property type="entry name" value="WRKY domain"/>
    <property type="match status" value="1"/>
</dbReference>
<protein>
    <submittedName>
        <fullName evidence="8">WRKY transcription factor 55</fullName>
    </submittedName>
</protein>
<feature type="region of interest" description="Disordered" evidence="6">
    <location>
        <begin position="116"/>
        <end position="175"/>
    </location>
</feature>
<evidence type="ECO:0000256" key="2">
    <source>
        <dbReference type="ARBA" id="ARBA00023015"/>
    </source>
</evidence>
<evidence type="ECO:0000313" key="8">
    <source>
        <dbReference type="EMBL" id="RZC17805.1"/>
    </source>
</evidence>
<dbReference type="GO" id="GO:0005634">
    <property type="term" value="C:nucleus"/>
    <property type="evidence" value="ECO:0007669"/>
    <property type="project" value="UniProtKB-SubCell"/>
</dbReference>
<keyword evidence="3" id="KW-0238">DNA-binding</keyword>
<keyword evidence="2" id="KW-0805">Transcription regulation</keyword>
<evidence type="ECO:0000313" key="9">
    <source>
        <dbReference type="Proteomes" id="UP000289340"/>
    </source>
</evidence>
<dbReference type="Pfam" id="PF03106">
    <property type="entry name" value="WRKY"/>
    <property type="match status" value="1"/>
</dbReference>
<dbReference type="Gramene" id="XM_028374009.1">
    <property type="protein sequence ID" value="XP_028229810.1"/>
    <property type="gene ID" value="LOC114410180"/>
</dbReference>
<dbReference type="InterPro" id="IPR036576">
    <property type="entry name" value="WRKY_dom_sf"/>
</dbReference>
<name>A0A445L427_GLYSO</name>
<feature type="compositionally biased region" description="Basic and acidic residues" evidence="6">
    <location>
        <begin position="118"/>
        <end position="132"/>
    </location>
</feature>
<keyword evidence="9" id="KW-1185">Reference proteome</keyword>
<evidence type="ECO:0000256" key="4">
    <source>
        <dbReference type="ARBA" id="ARBA00023163"/>
    </source>
</evidence>
<dbReference type="PANTHER" id="PTHR32096:SF146">
    <property type="entry name" value="WRKY TRANSCRIPTION FACTOR 19-RELATED"/>
    <property type="match status" value="1"/>
</dbReference>
<proteinExistence type="predicted"/>
<dbReference type="SMR" id="A0A445L427"/>
<keyword evidence="5" id="KW-0539">Nucleus</keyword>
<dbReference type="EMBL" id="QZWG01000004">
    <property type="protein sequence ID" value="RZC17805.1"/>
    <property type="molecule type" value="Genomic_DNA"/>
</dbReference>
<evidence type="ECO:0000256" key="5">
    <source>
        <dbReference type="ARBA" id="ARBA00023242"/>
    </source>
</evidence>
<comment type="subcellular location">
    <subcellularLocation>
        <location evidence="1">Nucleus</location>
    </subcellularLocation>
</comment>
<dbReference type="GO" id="GO:0000976">
    <property type="term" value="F:transcription cis-regulatory region binding"/>
    <property type="evidence" value="ECO:0007669"/>
    <property type="project" value="TreeGrafter"/>
</dbReference>
<reference evidence="8 9" key="1">
    <citation type="submission" date="2018-09" db="EMBL/GenBank/DDBJ databases">
        <title>A high-quality reference genome of wild soybean provides a powerful tool to mine soybean genomes.</title>
        <authorList>
            <person name="Xie M."/>
            <person name="Chung C.Y.L."/>
            <person name="Li M.-W."/>
            <person name="Wong F.-L."/>
            <person name="Chan T.-F."/>
            <person name="Lam H.-M."/>
        </authorList>
    </citation>
    <scope>NUCLEOTIDE SEQUENCE [LARGE SCALE GENOMIC DNA]</scope>
    <source>
        <strain evidence="9">cv. W05</strain>
        <tissue evidence="8">Hypocotyl of etiolated seedlings</tissue>
    </source>
</reference>
<dbReference type="AlphaFoldDB" id="A0A445L427"/>
<dbReference type="InterPro" id="IPR044810">
    <property type="entry name" value="WRKY_plant"/>
</dbReference>
<feature type="region of interest" description="Disordered" evidence="6">
    <location>
        <begin position="257"/>
        <end position="287"/>
    </location>
</feature>
<dbReference type="SMART" id="SM00774">
    <property type="entry name" value="WRKY"/>
    <property type="match status" value="1"/>
</dbReference>
<sequence>MEEVINSIRRACVLAQNLEQDLPNLANQPAMLSLSIDQITEAFSGAKEKMLLFSRQNQTSDESPPTLVHETTTQQSQMDASLMQEWLRSSHALTMDQLFQMHQFHAARSTLQQIGEMGGKDGEDSERNKGSEGEVQGIHASPSRPRKREANQEKRKVMVPAPQFGNTEVPPEDGYTWRKYGQKEILGSKYPRSYYRCTHQKLYECQAKKQVQRLDHNPNIFEVTYRGNHTCHMSSTAPSSVPPQQLLVDISQNNSSTISSQLSPTMNLSLHPGGGGAASSGSGGASTSRYGGDYPVVDMADAMFNSGSSSGNNSMEFLFSPAEIKVIQKLNRTRDED</sequence>
<dbReference type="PANTHER" id="PTHR32096">
    <property type="entry name" value="WRKY TRANSCRIPTION FACTOR 30-RELATED-RELATED"/>
    <property type="match status" value="1"/>
</dbReference>
<dbReference type="GO" id="GO:0003700">
    <property type="term" value="F:DNA-binding transcription factor activity"/>
    <property type="evidence" value="ECO:0007669"/>
    <property type="project" value="InterPro"/>
</dbReference>
<keyword evidence="4" id="KW-0804">Transcription</keyword>
<evidence type="ECO:0000256" key="3">
    <source>
        <dbReference type="ARBA" id="ARBA00023125"/>
    </source>
</evidence>
<feature type="compositionally biased region" description="Gly residues" evidence="6">
    <location>
        <begin position="272"/>
        <end position="284"/>
    </location>
</feature>